<organism evidence="3">
    <name type="scientific">marine sediment metagenome</name>
    <dbReference type="NCBI Taxonomy" id="412755"/>
    <lineage>
        <taxon>unclassified sequences</taxon>
        <taxon>metagenomes</taxon>
        <taxon>ecological metagenomes</taxon>
    </lineage>
</organism>
<dbReference type="Pfam" id="PF01206">
    <property type="entry name" value="TusA"/>
    <property type="match status" value="1"/>
</dbReference>
<evidence type="ECO:0000256" key="1">
    <source>
        <dbReference type="ARBA" id="ARBA00008984"/>
    </source>
</evidence>
<proteinExistence type="inferred from homology"/>
<dbReference type="SUPFAM" id="SSF64307">
    <property type="entry name" value="SirA-like"/>
    <property type="match status" value="1"/>
</dbReference>
<dbReference type="InterPro" id="IPR001455">
    <property type="entry name" value="TusA-like"/>
</dbReference>
<dbReference type="AlphaFoldDB" id="A0A0F8ZRI3"/>
<sequence length="86" mass="9873">MIEKINELKPDKTIDLKGEVCPYTFVKSKLALEEMNLDQVLEVVVDHEPAVENVPRSLKNEGQKILAVDKINDTDWKILVKKEKDI</sequence>
<dbReference type="PANTHER" id="PTHR33279">
    <property type="entry name" value="SULFUR CARRIER PROTEIN YEDF-RELATED"/>
    <property type="match status" value="1"/>
</dbReference>
<gene>
    <name evidence="3" type="ORF">LCGC14_2741210</name>
</gene>
<comment type="similarity">
    <text evidence="1">Belongs to the sulfur carrier protein TusA family.</text>
</comment>
<dbReference type="InterPro" id="IPR036868">
    <property type="entry name" value="TusA-like_sf"/>
</dbReference>
<dbReference type="EMBL" id="LAZR01049868">
    <property type="protein sequence ID" value="KKK88630.1"/>
    <property type="molecule type" value="Genomic_DNA"/>
</dbReference>
<dbReference type="PANTHER" id="PTHR33279:SF6">
    <property type="entry name" value="SULFUR CARRIER PROTEIN YEDF-RELATED"/>
    <property type="match status" value="1"/>
</dbReference>
<accession>A0A0F8ZRI3</accession>
<name>A0A0F8ZRI3_9ZZZZ</name>
<reference evidence="3" key="1">
    <citation type="journal article" date="2015" name="Nature">
        <title>Complex archaea that bridge the gap between prokaryotes and eukaryotes.</title>
        <authorList>
            <person name="Spang A."/>
            <person name="Saw J.H."/>
            <person name="Jorgensen S.L."/>
            <person name="Zaremba-Niedzwiedzka K."/>
            <person name="Martijn J."/>
            <person name="Lind A.E."/>
            <person name="van Eijk R."/>
            <person name="Schleper C."/>
            <person name="Guy L."/>
            <person name="Ettema T.J."/>
        </authorList>
    </citation>
    <scope>NUCLEOTIDE SEQUENCE</scope>
</reference>
<dbReference type="CDD" id="cd00291">
    <property type="entry name" value="SirA_YedF_YeeD"/>
    <property type="match status" value="1"/>
</dbReference>
<feature type="domain" description="UPF0033" evidence="2">
    <location>
        <begin position="12"/>
        <end position="82"/>
    </location>
</feature>
<dbReference type="Gene3D" id="3.30.110.40">
    <property type="entry name" value="TusA-like domain"/>
    <property type="match status" value="1"/>
</dbReference>
<evidence type="ECO:0000259" key="2">
    <source>
        <dbReference type="Pfam" id="PF01206"/>
    </source>
</evidence>
<protein>
    <recommendedName>
        <fullName evidence="2">UPF0033 domain-containing protein</fullName>
    </recommendedName>
</protein>
<comment type="caution">
    <text evidence="3">The sequence shown here is derived from an EMBL/GenBank/DDBJ whole genome shotgun (WGS) entry which is preliminary data.</text>
</comment>
<evidence type="ECO:0000313" key="3">
    <source>
        <dbReference type="EMBL" id="KKK88630.1"/>
    </source>
</evidence>